<organism evidence="1 2">
    <name type="scientific">Clunio marinus</name>
    <dbReference type="NCBI Taxonomy" id="568069"/>
    <lineage>
        <taxon>Eukaryota</taxon>
        <taxon>Metazoa</taxon>
        <taxon>Ecdysozoa</taxon>
        <taxon>Arthropoda</taxon>
        <taxon>Hexapoda</taxon>
        <taxon>Insecta</taxon>
        <taxon>Pterygota</taxon>
        <taxon>Neoptera</taxon>
        <taxon>Endopterygota</taxon>
        <taxon>Diptera</taxon>
        <taxon>Nematocera</taxon>
        <taxon>Chironomoidea</taxon>
        <taxon>Chironomidae</taxon>
        <taxon>Clunio</taxon>
    </lineage>
</organism>
<evidence type="ECO:0000313" key="1">
    <source>
        <dbReference type="EMBL" id="CRK86535.1"/>
    </source>
</evidence>
<accession>A0A1J1HEZ8</accession>
<dbReference type="AlphaFoldDB" id="A0A1J1HEZ8"/>
<protein>
    <submittedName>
        <fullName evidence="1">CLUMA_CG000305, isoform A</fullName>
    </submittedName>
</protein>
<dbReference type="EMBL" id="CVRI01000001">
    <property type="protein sequence ID" value="CRK86535.1"/>
    <property type="molecule type" value="Genomic_DNA"/>
</dbReference>
<gene>
    <name evidence="1" type="ORF">CLUMA_CG000305</name>
</gene>
<reference evidence="1 2" key="1">
    <citation type="submission" date="2015-04" db="EMBL/GenBank/DDBJ databases">
        <authorList>
            <person name="Syromyatnikov M.Y."/>
            <person name="Popov V.N."/>
        </authorList>
    </citation>
    <scope>NUCLEOTIDE SEQUENCE [LARGE SCALE GENOMIC DNA]</scope>
</reference>
<keyword evidence="2" id="KW-1185">Reference proteome</keyword>
<sequence>MKLCIRTSLCVKQELVIVQNKGLFCQRNFNGILFKNRVTYHCFMFDSLTKDMKAVLHFIVPSKHGLSHCMDAEQ</sequence>
<evidence type="ECO:0000313" key="2">
    <source>
        <dbReference type="Proteomes" id="UP000183832"/>
    </source>
</evidence>
<name>A0A1J1HEZ8_9DIPT</name>
<proteinExistence type="predicted"/>
<dbReference type="Proteomes" id="UP000183832">
    <property type="component" value="Unassembled WGS sequence"/>
</dbReference>